<gene>
    <name evidence="3" type="ORF">XD92_0040</name>
</gene>
<feature type="domain" description="DUF5916" evidence="2">
    <location>
        <begin position="375"/>
        <end position="549"/>
    </location>
</feature>
<dbReference type="CDD" id="cd09618">
    <property type="entry name" value="CBM9_like_2"/>
    <property type="match status" value="1"/>
</dbReference>
<evidence type="ECO:0000256" key="1">
    <source>
        <dbReference type="SAM" id="SignalP"/>
    </source>
</evidence>
<reference evidence="4" key="1">
    <citation type="journal article" date="2015" name="MBio">
        <title>Genome-Resolved Metagenomic Analysis Reveals Roles for Candidate Phyla and Other Microbial Community Members in Biogeochemical Transformations in Oil Reservoirs.</title>
        <authorList>
            <person name="Hu P."/>
            <person name="Tom L."/>
            <person name="Singh A."/>
            <person name="Thomas B.C."/>
            <person name="Baker B.J."/>
            <person name="Piceno Y.M."/>
            <person name="Andersen G.L."/>
            <person name="Banfield J.F."/>
        </authorList>
    </citation>
    <scope>NUCLEOTIDE SEQUENCE [LARGE SCALE GENOMIC DNA]</scope>
</reference>
<accession>A0A101HL01</accession>
<proteinExistence type="predicted"/>
<organism evidence="3 4">
    <name type="scientific">Proteiniphilum acetatigenes</name>
    <dbReference type="NCBI Taxonomy" id="294710"/>
    <lineage>
        <taxon>Bacteria</taxon>
        <taxon>Pseudomonadati</taxon>
        <taxon>Bacteroidota</taxon>
        <taxon>Bacteroidia</taxon>
        <taxon>Bacteroidales</taxon>
        <taxon>Dysgonomonadaceae</taxon>
        <taxon>Proteiniphilum</taxon>
    </lineage>
</organism>
<dbReference type="EMBL" id="LGGN01000003">
    <property type="protein sequence ID" value="KUK78786.1"/>
    <property type="molecule type" value="Genomic_DNA"/>
</dbReference>
<evidence type="ECO:0000313" key="3">
    <source>
        <dbReference type="EMBL" id="KUK78786.1"/>
    </source>
</evidence>
<keyword evidence="1" id="KW-0732">Signal</keyword>
<feature type="chain" id="PRO_5007096981" description="DUF5916 domain-containing protein" evidence="1">
    <location>
        <begin position="21"/>
        <end position="721"/>
    </location>
</feature>
<comment type="caution">
    <text evidence="3">The sequence shown here is derived from an EMBL/GenBank/DDBJ whole genome shotgun (WGS) entry which is preliminary data.</text>
</comment>
<evidence type="ECO:0000259" key="2">
    <source>
        <dbReference type="Pfam" id="PF19313"/>
    </source>
</evidence>
<feature type="signal peptide" evidence="1">
    <location>
        <begin position="1"/>
        <end position="20"/>
    </location>
</feature>
<dbReference type="InterPro" id="IPR045670">
    <property type="entry name" value="DUF5916"/>
</dbReference>
<evidence type="ECO:0000313" key="4">
    <source>
        <dbReference type="Proteomes" id="UP000053860"/>
    </source>
</evidence>
<dbReference type="SUPFAM" id="SSF49344">
    <property type="entry name" value="CBD9-like"/>
    <property type="match status" value="1"/>
</dbReference>
<dbReference type="Pfam" id="PF19313">
    <property type="entry name" value="DUF5916"/>
    <property type="match status" value="2"/>
</dbReference>
<sequence>MRKNLLIALATISCCGSLFAQQHHILPDTVGINIHNKNFVYVAKKMKQGEIKLDGVLDEPAWAEAEKAAGFWLVTPVDSGYPTQQSEVMMTYDDKALYIAVMFYDTIPGKRVAESFRRDFNFNNNDNFLLVFDTFRDQTMAYTFGFSASGALWDGIVTGQGTNLNWDSKMEVEVKDDMDRLTAEMKVPFKSIRYPAESRVWYANFGRLDLKTNEKSAWAPVPRQFPHVSPAYTGVLIFDEKLPKPGINLSLIPYLLGGYHHDFEVEEKAGYRKNFGFDAKIGFTTSTNLDLTYNPDFAQVEVDQQQMNVDRFELFFPEKRQFFLENQDLFSEYGEHDVTPFFSRRIGLDAPVIAGARFTGKLGDDFRLGFMHMTTDQTSLMPVRNYTVLSMQQKLFSRSNLSFMFVNKEYSGDARFNRVAALDYNMASNDNVWTGKFFYHRSFQPDNPEKQFAQGASVNYSKRHINFEFRQTAVGKNFLAETGYVRRRDYISFNPEIKYSFIPNKLVVSHGPYLDLESYYSMDFDKLDHILEVGYTVEFDGKTTLSTGVSDIQVKLTEDFDPTHVSEVTLPAGSDYRYRQWYTEVITSPRKSLNGSLMYAKGGFFSGNMDVIEATLIYRYQPYLNLSVNTIYTDLRLPAPFKHHRFWLVGPKLDITFSPKVYLTTFVQYNEQLNNTNVNIRFQWRYKPVSDLFIVYTDNYFSNTREVRNRALMLKLTYWWN</sequence>
<dbReference type="Proteomes" id="UP000053860">
    <property type="component" value="Unassembled WGS sequence"/>
</dbReference>
<dbReference type="Gene3D" id="2.60.40.1190">
    <property type="match status" value="1"/>
</dbReference>
<feature type="domain" description="DUF5916" evidence="2">
    <location>
        <begin position="246"/>
        <end position="348"/>
    </location>
</feature>
<name>A0A101HL01_9BACT</name>
<protein>
    <recommendedName>
        <fullName evidence="2">DUF5916 domain-containing protein</fullName>
    </recommendedName>
</protein>
<dbReference type="PATRIC" id="fig|294710.3.peg.1146"/>
<dbReference type="AlphaFoldDB" id="A0A101HL01"/>